<dbReference type="PANTHER" id="PTHR48011:SF4">
    <property type="entry name" value="MITOGEN-ACTIVATED PROTEIN KINASE KINASE KINASE 19"/>
    <property type="match status" value="1"/>
</dbReference>
<keyword evidence="3" id="KW-1185">Reference proteome</keyword>
<organism evidence="2 3">
    <name type="scientific">Enterospora canceri</name>
    <dbReference type="NCBI Taxonomy" id="1081671"/>
    <lineage>
        <taxon>Eukaryota</taxon>
        <taxon>Fungi</taxon>
        <taxon>Fungi incertae sedis</taxon>
        <taxon>Microsporidia</taxon>
        <taxon>Enterocytozoonidae</taxon>
        <taxon>Enterospora</taxon>
    </lineage>
</organism>
<gene>
    <name evidence="2" type="primary">MKCA</name>
    <name evidence="2" type="ORF">ECANGB1_673</name>
</gene>
<dbReference type="InterPro" id="IPR052751">
    <property type="entry name" value="Plant_MAPKKK"/>
</dbReference>
<dbReference type="EMBL" id="LWDP01000019">
    <property type="protein sequence ID" value="ORD94482.1"/>
    <property type="molecule type" value="Genomic_DNA"/>
</dbReference>
<dbReference type="InterPro" id="IPR000719">
    <property type="entry name" value="Prot_kinase_dom"/>
</dbReference>
<sequence length="365" mass="42279">MTKNSTDLRKYSFKGKYSSRAPSKIPKVKKETKELYTYQLPPTIRDYGNQLTPTDVIFNFESDEKLADKYERAIEFIFEQVLSADEDEKELSAMAKRSNVALTFLTYNIAIFEVNEIKILMKLIYDEDDYFEDEVTVLQHTFNSRVVYSYEFYKNTDDNKGVLSMEYLPVSGWFPKSTKKNGCLVNNNVDYKKKENLIRIWTRDVLIGLNSLHHGGYAHLDFKPDNVFGAVEEDRLVFKLIDFGDVAKVKRGEFISRDSGSTGYKHYKEMKENMAGTFSDIFALGMSLCYFGVKEDSDNLLHDFSKADVDESMAYVYKKYKYDTNYSDELIDFVECCLRDDLASRPSAEALLEHPFITGHTKMSH</sequence>
<dbReference type="PANTHER" id="PTHR48011">
    <property type="entry name" value="CCR4-NOT TRANSCRIPTIONAL COMPLEX SUBUNIT CAF120-RELATED"/>
    <property type="match status" value="1"/>
</dbReference>
<evidence type="ECO:0000259" key="1">
    <source>
        <dbReference type="PROSITE" id="PS50011"/>
    </source>
</evidence>
<dbReference type="GO" id="GO:0007165">
    <property type="term" value="P:signal transduction"/>
    <property type="evidence" value="ECO:0007669"/>
    <property type="project" value="TreeGrafter"/>
</dbReference>
<dbReference type="Pfam" id="PF00069">
    <property type="entry name" value="Pkinase"/>
    <property type="match status" value="1"/>
</dbReference>
<accession>A0A1Y1S7R3</accession>
<reference evidence="2 3" key="1">
    <citation type="journal article" date="2017" name="Environ. Microbiol.">
        <title>Decay of the glycolytic pathway and adaptation to intranuclear parasitism within Enterocytozoonidae microsporidia.</title>
        <authorList>
            <person name="Wiredu Boakye D."/>
            <person name="Jaroenlak P."/>
            <person name="Prachumwat A."/>
            <person name="Williams T.A."/>
            <person name="Bateman K.S."/>
            <person name="Itsathitphaisarn O."/>
            <person name="Sritunyalucksana K."/>
            <person name="Paszkiewicz K.H."/>
            <person name="Moore K.A."/>
            <person name="Stentiford G.D."/>
            <person name="Williams B.A."/>
        </authorList>
    </citation>
    <scope>NUCLEOTIDE SEQUENCE [LARGE SCALE GENOMIC DNA]</scope>
    <source>
        <strain evidence="2 3">GB1</strain>
    </source>
</reference>
<dbReference type="PROSITE" id="PS50011">
    <property type="entry name" value="PROTEIN_KINASE_DOM"/>
    <property type="match status" value="1"/>
</dbReference>
<evidence type="ECO:0000313" key="2">
    <source>
        <dbReference type="EMBL" id="ORD94482.1"/>
    </source>
</evidence>
<dbReference type="VEuPathDB" id="MicrosporidiaDB:ECANGB1_673"/>
<dbReference type="OrthoDB" id="68483at2759"/>
<dbReference type="Proteomes" id="UP000192639">
    <property type="component" value="Unassembled WGS sequence"/>
</dbReference>
<proteinExistence type="predicted"/>
<dbReference type="GO" id="GO:0005524">
    <property type="term" value="F:ATP binding"/>
    <property type="evidence" value="ECO:0007669"/>
    <property type="project" value="InterPro"/>
</dbReference>
<dbReference type="SMART" id="SM00220">
    <property type="entry name" value="S_TKc"/>
    <property type="match status" value="1"/>
</dbReference>
<dbReference type="SUPFAM" id="SSF56112">
    <property type="entry name" value="Protein kinase-like (PK-like)"/>
    <property type="match status" value="1"/>
</dbReference>
<feature type="domain" description="Protein kinase" evidence="1">
    <location>
        <begin position="89"/>
        <end position="357"/>
    </location>
</feature>
<evidence type="ECO:0000313" key="3">
    <source>
        <dbReference type="Proteomes" id="UP000192639"/>
    </source>
</evidence>
<comment type="caution">
    <text evidence="2">The sequence shown here is derived from an EMBL/GenBank/DDBJ whole genome shotgun (WGS) entry which is preliminary data.</text>
</comment>
<dbReference type="AlphaFoldDB" id="A0A1Y1S7R3"/>
<dbReference type="InterPro" id="IPR011009">
    <property type="entry name" value="Kinase-like_dom_sf"/>
</dbReference>
<protein>
    <submittedName>
        <fullName evidence="2">MKCA</fullName>
    </submittedName>
</protein>
<dbReference type="GO" id="GO:0004672">
    <property type="term" value="F:protein kinase activity"/>
    <property type="evidence" value="ECO:0007669"/>
    <property type="project" value="InterPro"/>
</dbReference>
<dbReference type="Gene3D" id="1.10.510.10">
    <property type="entry name" value="Transferase(Phosphotransferase) domain 1"/>
    <property type="match status" value="1"/>
</dbReference>
<name>A0A1Y1S7R3_9MICR</name>